<keyword evidence="6" id="KW-0479">Metal-binding</keyword>
<evidence type="ECO:0000256" key="2">
    <source>
        <dbReference type="ARBA" id="ARBA00004556"/>
    </source>
</evidence>
<dbReference type="InterPro" id="IPR013083">
    <property type="entry name" value="Znf_RING/FYVE/PHD"/>
</dbReference>
<keyword evidence="17" id="KW-1185">Reference proteome</keyword>
<dbReference type="GO" id="GO:0008270">
    <property type="term" value="F:zinc ion binding"/>
    <property type="evidence" value="ECO:0007669"/>
    <property type="project" value="UniProtKB-KW"/>
</dbReference>
<evidence type="ECO:0000256" key="8">
    <source>
        <dbReference type="ARBA" id="ARBA00022771"/>
    </source>
</evidence>
<keyword evidence="10" id="KW-0206">Cytoskeleton</keyword>
<reference evidence="16" key="1">
    <citation type="submission" date="2021-06" db="EMBL/GenBank/DDBJ databases">
        <authorList>
            <person name="Kallberg Y."/>
            <person name="Tangrot J."/>
            <person name="Rosling A."/>
        </authorList>
    </citation>
    <scope>NUCLEOTIDE SEQUENCE</scope>
    <source>
        <strain evidence="16">AZ414A</strain>
    </source>
</reference>
<evidence type="ECO:0000256" key="6">
    <source>
        <dbReference type="ARBA" id="ARBA00022723"/>
    </source>
</evidence>
<dbReference type="SUPFAM" id="SSF57850">
    <property type="entry name" value="RING/U-box"/>
    <property type="match status" value="1"/>
</dbReference>
<dbReference type="SMART" id="SM00695">
    <property type="entry name" value="DUSP"/>
    <property type="match status" value="1"/>
</dbReference>
<evidence type="ECO:0000313" key="17">
    <source>
        <dbReference type="Proteomes" id="UP000789706"/>
    </source>
</evidence>
<keyword evidence="12" id="KW-0378">Hydrolase</keyword>
<evidence type="ECO:0000256" key="3">
    <source>
        <dbReference type="ARBA" id="ARBA00008269"/>
    </source>
</evidence>
<evidence type="ECO:0000256" key="10">
    <source>
        <dbReference type="ARBA" id="ARBA00023212"/>
    </source>
</evidence>
<sequence>MPANSERGSSAYTNRKICPHINRFSKKDSPTVKIDSSAFKKQIANSTLHCEICDTRIPKIWVCLHPKCRSVVCSSHSSRSHMLTHFESLHREDKKDSCHSIFINPRTLTIWCYSCSIELNPFNKDEALSYEVRNYLKIIVRWLVGLKNLGNTCYASAALQCLSNTPALTNFFNYCDAYIPRGNRRSKYKLAEYFRDFIKAMWSGISPIYAPVQLIATNISYDSYIDDDRSAYGCGASSSSVSLSKDHFYDLPIQIDKKFKQKSLEKNDGFVWSSVKGFLGFSGRTLRLQDCIAAFCATENLTGEDKYKCEKCNTLSDIQKTLRITRFRYDSYFSSKIGTHVEFPLEDLDMSPYCKEGLPASDANGKYNLYGLIHHRGGLGGGHYVAYAKNPIDGNWYEFDDTYITKKSEEDISRLEAYALFYSRTSPEKYEERKEILARISNDPGIITNYDFICKHGGINLKNYHKLRDMVVEIPFSAYKNLADKYGTDGSPSFFASDYGTPGCSSRKEAHDVNILDSNSINHGEYWCLVSSVWLQNWHNFKSGGPLPGAIDNNTFLLKNGRPRPGMKKGIDYRGVNIKVWTYFQDTYGGGPAVFRATIDLYSPPIYLGFKNGLH</sequence>
<dbReference type="Gene3D" id="3.30.40.10">
    <property type="entry name" value="Zinc/RING finger domain, C3HC4 (zinc finger)"/>
    <property type="match status" value="1"/>
</dbReference>
<name>A0A9N8VD77_9GLOM</name>
<feature type="domain" description="USP" evidence="13">
    <location>
        <begin position="144"/>
        <end position="425"/>
    </location>
</feature>
<dbReference type="EMBL" id="CAJVPK010000086">
    <property type="protein sequence ID" value="CAG8445766.1"/>
    <property type="molecule type" value="Genomic_DNA"/>
</dbReference>
<organism evidence="16 17">
    <name type="scientific">Diversispora eburnea</name>
    <dbReference type="NCBI Taxonomy" id="1213867"/>
    <lineage>
        <taxon>Eukaryota</taxon>
        <taxon>Fungi</taxon>
        <taxon>Fungi incertae sedis</taxon>
        <taxon>Mucoromycota</taxon>
        <taxon>Glomeromycotina</taxon>
        <taxon>Glomeromycetes</taxon>
        <taxon>Diversisporales</taxon>
        <taxon>Diversisporaceae</taxon>
        <taxon>Diversispora</taxon>
    </lineage>
</organism>
<dbReference type="AlphaFoldDB" id="A0A9N8VD77"/>
<dbReference type="Gene3D" id="3.90.70.10">
    <property type="entry name" value="Cysteine proteinases"/>
    <property type="match status" value="2"/>
</dbReference>
<evidence type="ECO:0000256" key="11">
    <source>
        <dbReference type="PROSITE-ProRule" id="PRU00502"/>
    </source>
</evidence>
<dbReference type="Gene3D" id="3.30.2230.10">
    <property type="entry name" value="DUSP-like"/>
    <property type="match status" value="1"/>
</dbReference>
<dbReference type="InterPro" id="IPR001394">
    <property type="entry name" value="Peptidase_C19_UCH"/>
</dbReference>
<evidence type="ECO:0000256" key="5">
    <source>
        <dbReference type="ARBA" id="ARBA00022583"/>
    </source>
</evidence>
<evidence type="ECO:0000313" key="16">
    <source>
        <dbReference type="EMBL" id="CAG8445766.1"/>
    </source>
</evidence>
<comment type="subcellular location">
    <subcellularLocation>
        <location evidence="1">Cytoplasm</location>
        <location evidence="1">Cytoskeleton</location>
        <location evidence="1">Microtubule organizing center</location>
        <location evidence="1">Centrosome</location>
    </subcellularLocation>
    <subcellularLocation>
        <location evidence="2">Cytoplasm</location>
        <location evidence="2">Perinuclear region</location>
    </subcellularLocation>
</comment>
<dbReference type="PROSITE" id="PS50271">
    <property type="entry name" value="ZF_UBP"/>
    <property type="match status" value="1"/>
</dbReference>
<dbReference type="InterPro" id="IPR001607">
    <property type="entry name" value="Znf_UBP"/>
</dbReference>
<dbReference type="GO" id="GO:0006897">
    <property type="term" value="P:endocytosis"/>
    <property type="evidence" value="ECO:0007669"/>
    <property type="project" value="UniProtKB-KW"/>
</dbReference>
<keyword evidence="4" id="KW-0963">Cytoplasm</keyword>
<keyword evidence="12" id="KW-0788">Thiol protease</keyword>
<comment type="similarity">
    <text evidence="3">Belongs to the peptidase C19 family. USP20/USP33 subfamily.</text>
</comment>
<protein>
    <recommendedName>
        <fullName evidence="12">Ubiquitin carboxyl-terminal hydrolase</fullName>
        <ecNumber evidence="12">3.4.19.12</ecNumber>
    </recommendedName>
</protein>
<dbReference type="PROSITE" id="PS00973">
    <property type="entry name" value="USP_2"/>
    <property type="match status" value="1"/>
</dbReference>
<dbReference type="Pfam" id="PF06337">
    <property type="entry name" value="DUSP"/>
    <property type="match status" value="1"/>
</dbReference>
<gene>
    <name evidence="16" type="ORF">DEBURN_LOCUS1780</name>
</gene>
<dbReference type="SUPFAM" id="SSF54001">
    <property type="entry name" value="Cysteine proteinases"/>
    <property type="match status" value="1"/>
</dbReference>
<evidence type="ECO:0000259" key="15">
    <source>
        <dbReference type="PROSITE" id="PS51283"/>
    </source>
</evidence>
<dbReference type="PANTHER" id="PTHR21646">
    <property type="entry name" value="UBIQUITIN CARBOXYL-TERMINAL HYDROLASE"/>
    <property type="match status" value="1"/>
</dbReference>
<evidence type="ECO:0000259" key="14">
    <source>
        <dbReference type="PROSITE" id="PS50271"/>
    </source>
</evidence>
<evidence type="ECO:0000256" key="7">
    <source>
        <dbReference type="ARBA" id="ARBA00022737"/>
    </source>
</evidence>
<proteinExistence type="inferred from homology"/>
<feature type="domain" description="UBP-type" evidence="14">
    <location>
        <begin position="16"/>
        <end position="139"/>
    </location>
</feature>
<evidence type="ECO:0000256" key="1">
    <source>
        <dbReference type="ARBA" id="ARBA00004300"/>
    </source>
</evidence>
<dbReference type="OrthoDB" id="289038at2759"/>
<evidence type="ECO:0000259" key="13">
    <source>
        <dbReference type="PROSITE" id="PS50235"/>
    </source>
</evidence>
<dbReference type="InterPro" id="IPR038765">
    <property type="entry name" value="Papain-like_cys_pep_sf"/>
</dbReference>
<keyword evidence="7" id="KW-0677">Repeat</keyword>
<dbReference type="EC" id="3.4.19.12" evidence="12"/>
<dbReference type="InterPro" id="IPR018200">
    <property type="entry name" value="USP_CS"/>
</dbReference>
<dbReference type="InterPro" id="IPR006615">
    <property type="entry name" value="Pept_C19_DUSP"/>
</dbReference>
<comment type="catalytic activity">
    <reaction evidence="12">
        <text>Thiol-dependent hydrolysis of ester, thioester, amide, peptide and isopeptide bonds formed by the C-terminal Gly of ubiquitin (a 76-residue protein attached to proteins as an intracellular targeting signal).</text>
        <dbReference type="EC" id="3.4.19.12"/>
    </reaction>
</comment>
<dbReference type="InterPro" id="IPR028889">
    <property type="entry name" value="USP"/>
</dbReference>
<keyword evidence="12" id="KW-0645">Protease</keyword>
<dbReference type="Pfam" id="PF02148">
    <property type="entry name" value="zf-UBP"/>
    <property type="match status" value="1"/>
</dbReference>
<keyword evidence="9" id="KW-0862">Zinc</keyword>
<dbReference type="GO" id="GO:0016579">
    <property type="term" value="P:protein deubiquitination"/>
    <property type="evidence" value="ECO:0007669"/>
    <property type="project" value="InterPro"/>
</dbReference>
<keyword evidence="12" id="KW-0833">Ubl conjugation pathway</keyword>
<dbReference type="PROSITE" id="PS51283">
    <property type="entry name" value="DUSP"/>
    <property type="match status" value="1"/>
</dbReference>
<evidence type="ECO:0000256" key="9">
    <source>
        <dbReference type="ARBA" id="ARBA00022833"/>
    </source>
</evidence>
<dbReference type="InterPro" id="IPR050185">
    <property type="entry name" value="Ub_carboxyl-term_hydrolase"/>
</dbReference>
<feature type="domain" description="DUSP" evidence="15">
    <location>
        <begin position="504"/>
        <end position="599"/>
    </location>
</feature>
<accession>A0A9N8VD77</accession>
<dbReference type="GO" id="GO:0048471">
    <property type="term" value="C:perinuclear region of cytoplasm"/>
    <property type="evidence" value="ECO:0007669"/>
    <property type="project" value="UniProtKB-SubCell"/>
</dbReference>
<evidence type="ECO:0000256" key="4">
    <source>
        <dbReference type="ARBA" id="ARBA00022490"/>
    </source>
</evidence>
<dbReference type="SUPFAM" id="SSF143791">
    <property type="entry name" value="DUSP-like"/>
    <property type="match status" value="2"/>
</dbReference>
<evidence type="ECO:0000256" key="12">
    <source>
        <dbReference type="RuleBase" id="RU366025"/>
    </source>
</evidence>
<comment type="caution">
    <text evidence="16">The sequence shown here is derived from an EMBL/GenBank/DDBJ whole genome shotgun (WGS) entry which is preliminary data.</text>
</comment>
<keyword evidence="5" id="KW-0254">Endocytosis</keyword>
<dbReference type="GO" id="GO:0004843">
    <property type="term" value="F:cysteine-type deubiquitinase activity"/>
    <property type="evidence" value="ECO:0007669"/>
    <property type="project" value="UniProtKB-UniRule"/>
</dbReference>
<dbReference type="PANTHER" id="PTHR21646:SF86">
    <property type="entry name" value="UBIQUITIN CARBOXYL-TERMINAL HYDROLASE"/>
    <property type="match status" value="1"/>
</dbReference>
<dbReference type="InterPro" id="IPR035927">
    <property type="entry name" value="DUSP-like_sf"/>
</dbReference>
<dbReference type="GO" id="GO:0006508">
    <property type="term" value="P:proteolysis"/>
    <property type="evidence" value="ECO:0007669"/>
    <property type="project" value="UniProtKB-KW"/>
</dbReference>
<dbReference type="PROSITE" id="PS50235">
    <property type="entry name" value="USP_3"/>
    <property type="match status" value="1"/>
</dbReference>
<dbReference type="PROSITE" id="PS00972">
    <property type="entry name" value="USP_1"/>
    <property type="match status" value="1"/>
</dbReference>
<dbReference type="Proteomes" id="UP000789706">
    <property type="component" value="Unassembled WGS sequence"/>
</dbReference>
<keyword evidence="8 11" id="KW-0863">Zinc-finger</keyword>
<dbReference type="Pfam" id="PF00443">
    <property type="entry name" value="UCH"/>
    <property type="match status" value="2"/>
</dbReference>